<sequence length="157" mass="18049">MQFYHPRTGRISLDQIISDIYAFIEQDRNAVYKMVIGTDSQTNHKETLFVTAIILHRVGKGALFYYSKKRSRPLLDLRFRIYKETEYSLDLMERLKEKGFLGASLELPVEVHLDVGRQGETRKLIQEVVGWVTAVGYTAKIKPDAYAASSVADRFTK</sequence>
<dbReference type="Pfam" id="PF04308">
    <property type="entry name" value="RNaseH_like"/>
    <property type="match status" value="1"/>
</dbReference>
<name>A0A1G6Q0K1_9BACL</name>
<organism evidence="1 2">
    <name type="scientific">Melghirimyces thermohalophilus</name>
    <dbReference type="NCBI Taxonomy" id="1236220"/>
    <lineage>
        <taxon>Bacteria</taxon>
        <taxon>Bacillati</taxon>
        <taxon>Bacillota</taxon>
        <taxon>Bacilli</taxon>
        <taxon>Bacillales</taxon>
        <taxon>Thermoactinomycetaceae</taxon>
        <taxon>Melghirimyces</taxon>
    </lineage>
</organism>
<reference evidence="1 2" key="1">
    <citation type="submission" date="2016-10" db="EMBL/GenBank/DDBJ databases">
        <authorList>
            <person name="de Groot N.N."/>
        </authorList>
    </citation>
    <scope>NUCLEOTIDE SEQUENCE [LARGE SCALE GENOMIC DNA]</scope>
    <source>
        <strain evidence="1 2">DSM 45514</strain>
    </source>
</reference>
<dbReference type="InterPro" id="IPR007405">
    <property type="entry name" value="Phage_KVP40_Orf299"/>
</dbReference>
<dbReference type="STRING" id="1236220.SAMN04488112_11924"/>
<dbReference type="AlphaFoldDB" id="A0A1G6Q0K1"/>
<dbReference type="RefSeq" id="WP_091572042.1">
    <property type="nucleotide sequence ID" value="NZ_FMZA01000019.1"/>
</dbReference>
<evidence type="ECO:0000313" key="2">
    <source>
        <dbReference type="Proteomes" id="UP000199387"/>
    </source>
</evidence>
<evidence type="ECO:0008006" key="3">
    <source>
        <dbReference type="Google" id="ProtNLM"/>
    </source>
</evidence>
<keyword evidence="2" id="KW-1185">Reference proteome</keyword>
<dbReference type="PANTHER" id="PTHR39961:SF1">
    <property type="entry name" value="DUF458 DOMAIN-CONTAINING PROTEIN"/>
    <property type="match status" value="1"/>
</dbReference>
<dbReference type="Proteomes" id="UP000199387">
    <property type="component" value="Unassembled WGS sequence"/>
</dbReference>
<dbReference type="EMBL" id="FMZA01000019">
    <property type="protein sequence ID" value="SDC85883.1"/>
    <property type="molecule type" value="Genomic_DNA"/>
</dbReference>
<accession>A0A1G6Q0K1</accession>
<dbReference type="OrthoDB" id="37369at2"/>
<proteinExistence type="predicted"/>
<evidence type="ECO:0000313" key="1">
    <source>
        <dbReference type="EMBL" id="SDC85883.1"/>
    </source>
</evidence>
<dbReference type="PANTHER" id="PTHR39961">
    <property type="entry name" value="HYPOTHETICAL CYTOSOLIC PROTEIN"/>
    <property type="match status" value="1"/>
</dbReference>
<protein>
    <recommendedName>
        <fullName evidence="3">DUF458 domain-containing protein</fullName>
    </recommendedName>
</protein>
<gene>
    <name evidence="1" type="ORF">SAMN04488112_11924</name>
</gene>